<proteinExistence type="predicted"/>
<organism evidence="2 3">
    <name type="scientific">Proteobacteria bacterium 228</name>
    <dbReference type="NCBI Taxonomy" id="2083153"/>
    <lineage>
        <taxon>Bacteria</taxon>
        <taxon>Pseudomonadati</taxon>
        <taxon>Pseudomonadota</taxon>
    </lineage>
</organism>
<sequence>MFRSEDFPNDENGDVLRRMRDSGDNFAIPRDFEFTVVFATREAVQAFGDHFAQLGYEVVANESGHVPELPWDVTVVTHMLPTHAAITAFEAELQRVATPLGGRNDGWGCFEQ</sequence>
<feature type="domain" description="Regulator of ribonuclease activity B" evidence="1">
    <location>
        <begin position="9"/>
        <end position="109"/>
    </location>
</feature>
<dbReference type="Gene3D" id="3.30.70.970">
    <property type="entry name" value="RraB-like"/>
    <property type="match status" value="1"/>
</dbReference>
<dbReference type="InterPro" id="IPR036701">
    <property type="entry name" value="RraB-like_sf"/>
</dbReference>
<dbReference type="AlphaFoldDB" id="A0A2S5KVZ4"/>
<dbReference type="EMBL" id="PRLP01000012">
    <property type="protein sequence ID" value="PPC78679.1"/>
    <property type="molecule type" value="Genomic_DNA"/>
</dbReference>
<evidence type="ECO:0000313" key="3">
    <source>
        <dbReference type="Proteomes" id="UP000238196"/>
    </source>
</evidence>
<reference evidence="2 3" key="1">
    <citation type="submission" date="2018-02" db="EMBL/GenBank/DDBJ databases">
        <title>novel marine gammaproteobacteria from coastal saline agro ecosystem.</title>
        <authorList>
            <person name="Krishnan R."/>
            <person name="Ramesh Kumar N."/>
        </authorList>
    </citation>
    <scope>NUCLEOTIDE SEQUENCE [LARGE SCALE GENOMIC DNA]</scope>
    <source>
        <strain evidence="2 3">228</strain>
    </source>
</reference>
<comment type="caution">
    <text evidence="2">The sequence shown here is derived from an EMBL/GenBank/DDBJ whole genome shotgun (WGS) entry which is preliminary data.</text>
</comment>
<dbReference type="Proteomes" id="UP000238196">
    <property type="component" value="Unassembled WGS sequence"/>
</dbReference>
<dbReference type="Pfam" id="PF06877">
    <property type="entry name" value="RraB"/>
    <property type="match status" value="1"/>
</dbReference>
<evidence type="ECO:0000313" key="2">
    <source>
        <dbReference type="EMBL" id="PPC78679.1"/>
    </source>
</evidence>
<dbReference type="SUPFAM" id="SSF89946">
    <property type="entry name" value="Hypothetical protein VC0424"/>
    <property type="match status" value="1"/>
</dbReference>
<evidence type="ECO:0000259" key="1">
    <source>
        <dbReference type="Pfam" id="PF06877"/>
    </source>
</evidence>
<gene>
    <name evidence="2" type="ORF">C4K68_04020</name>
</gene>
<protein>
    <submittedName>
        <fullName evidence="2">Ribonuclease E inhibitor RraB</fullName>
    </submittedName>
</protein>
<name>A0A2S5KVZ4_9PROT</name>
<accession>A0A2S5KVZ4</accession>
<dbReference type="OrthoDB" id="120234at2"/>
<dbReference type="InterPro" id="IPR009671">
    <property type="entry name" value="RraB_dom"/>
</dbReference>